<dbReference type="PANTHER" id="PTHR13318">
    <property type="entry name" value="PARTNER OF PAIRED, ISOFORM B-RELATED"/>
    <property type="match status" value="1"/>
</dbReference>
<name>A0A8J4Q086_9MYCE</name>
<protein>
    <recommendedName>
        <fullName evidence="3">F-box domain-containing protein</fullName>
    </recommendedName>
</protein>
<evidence type="ECO:0000313" key="2">
    <source>
        <dbReference type="Proteomes" id="UP000695562"/>
    </source>
</evidence>
<reference evidence="1" key="1">
    <citation type="submission" date="2020-01" db="EMBL/GenBank/DDBJ databases">
        <title>Development of genomics and gene disruption for Polysphondylium violaceum indicates a role for the polyketide synthase stlB in stalk morphogenesis.</title>
        <authorList>
            <person name="Narita B."/>
            <person name="Kawabe Y."/>
            <person name="Kin K."/>
            <person name="Saito T."/>
            <person name="Gibbs R."/>
            <person name="Kuspa A."/>
            <person name="Muzny D."/>
            <person name="Queller D."/>
            <person name="Richards S."/>
            <person name="Strassman J."/>
            <person name="Sucgang R."/>
            <person name="Worley K."/>
            <person name="Schaap P."/>
        </authorList>
    </citation>
    <scope>NUCLEOTIDE SEQUENCE</scope>
    <source>
        <strain evidence="1">QSvi11</strain>
    </source>
</reference>
<evidence type="ECO:0008006" key="3">
    <source>
        <dbReference type="Google" id="ProtNLM"/>
    </source>
</evidence>
<dbReference type="InterPro" id="IPR032675">
    <property type="entry name" value="LRR_dom_sf"/>
</dbReference>
<dbReference type="EMBL" id="AJWJ01000050">
    <property type="protein sequence ID" value="KAF2076745.1"/>
    <property type="molecule type" value="Genomic_DNA"/>
</dbReference>
<dbReference type="OrthoDB" id="550575at2759"/>
<accession>A0A8J4Q086</accession>
<evidence type="ECO:0000313" key="1">
    <source>
        <dbReference type="EMBL" id="KAF2076745.1"/>
    </source>
</evidence>
<dbReference type="GO" id="GO:0031146">
    <property type="term" value="P:SCF-dependent proteasomal ubiquitin-dependent protein catabolic process"/>
    <property type="evidence" value="ECO:0007669"/>
    <property type="project" value="TreeGrafter"/>
</dbReference>
<proteinExistence type="predicted"/>
<sequence length="409" mass="47022">MNHTNTENEKITKISKILFEYIGSNLNLQDFFSFGNINKHYRALFLRSNKWRTVDLSFLGSRGVDWKIYKLCDTLNNHYQENTANNHQSPMIESLNLNGLYRLTEKCLTYLNQCVMMDDIQSLSIQNCSNLQSLLNFFNHKPRHIKSLSLPTLSQKSAFDLKPHLSSLTSLTTPGSIDRNLFSNYLSSSPNLKKISLSFRSEDNLFYHNVLEKLCSMKHLTHLYFFSMNIEDDDYRKMFLALDQLSIVHITNSFLLSGTTVNLLLDSCPQLTDLCIRYCRRIQDINVLSKKLEKFNAGYTQTCADINFPNIVELSLSNWNLSNFDQTIAKIFSQPYPKLIHLDLTGTKINDKSVTFIIEACPNLQRIDLNGNVDVTDEILPVIIKNCPNLYKVDFINTSSALVLKHSNP</sequence>
<dbReference type="Proteomes" id="UP000695562">
    <property type="component" value="Unassembled WGS sequence"/>
</dbReference>
<dbReference type="SUPFAM" id="SSF52047">
    <property type="entry name" value="RNI-like"/>
    <property type="match status" value="1"/>
</dbReference>
<dbReference type="Gene3D" id="3.80.10.10">
    <property type="entry name" value="Ribonuclease Inhibitor"/>
    <property type="match status" value="1"/>
</dbReference>
<dbReference type="AlphaFoldDB" id="A0A8J4Q086"/>
<comment type="caution">
    <text evidence="1">The sequence shown here is derived from an EMBL/GenBank/DDBJ whole genome shotgun (WGS) entry which is preliminary data.</text>
</comment>
<keyword evidence="2" id="KW-1185">Reference proteome</keyword>
<gene>
    <name evidence="1" type="ORF">CYY_001934</name>
</gene>
<dbReference type="GO" id="GO:0019005">
    <property type="term" value="C:SCF ubiquitin ligase complex"/>
    <property type="evidence" value="ECO:0007669"/>
    <property type="project" value="TreeGrafter"/>
</dbReference>
<organism evidence="1 2">
    <name type="scientific">Polysphondylium violaceum</name>
    <dbReference type="NCBI Taxonomy" id="133409"/>
    <lineage>
        <taxon>Eukaryota</taxon>
        <taxon>Amoebozoa</taxon>
        <taxon>Evosea</taxon>
        <taxon>Eumycetozoa</taxon>
        <taxon>Dictyostelia</taxon>
        <taxon>Dictyosteliales</taxon>
        <taxon>Dictyosteliaceae</taxon>
        <taxon>Polysphondylium</taxon>
    </lineage>
</organism>